<dbReference type="Pfam" id="PF18317">
    <property type="entry name" value="SDH_C"/>
    <property type="match status" value="1"/>
</dbReference>
<dbReference type="PANTHER" id="PTHR21089:SF1">
    <property type="entry name" value="BIFUNCTIONAL 3-DEHYDROQUINATE DEHYDRATASE_SHIKIMATE DEHYDROGENASE, CHLOROPLASTIC"/>
    <property type="match status" value="1"/>
</dbReference>
<dbReference type="InterPro" id="IPR013785">
    <property type="entry name" value="Aldolase_TIM"/>
</dbReference>
<dbReference type="Pfam" id="PF08501">
    <property type="entry name" value="Shikimate_dh_N"/>
    <property type="match status" value="1"/>
</dbReference>
<keyword evidence="7" id="KW-1185">Reference proteome</keyword>
<dbReference type="SUPFAM" id="SSF53223">
    <property type="entry name" value="Aminoacid dehydrogenase-like, N-terminal domain"/>
    <property type="match status" value="1"/>
</dbReference>
<dbReference type="InterPro" id="IPR001381">
    <property type="entry name" value="DHquinase_I"/>
</dbReference>
<dbReference type="InterPro" id="IPR006151">
    <property type="entry name" value="Shikm_DH/Glu-tRNA_Rdtase"/>
</dbReference>
<dbReference type="EMBL" id="CP075866">
    <property type="protein sequence ID" value="QYS97890.1"/>
    <property type="molecule type" value="Genomic_DNA"/>
</dbReference>
<dbReference type="InterPro" id="IPR041121">
    <property type="entry name" value="SDH_C"/>
</dbReference>
<name>A0A8G0PCQ9_9HYPO</name>
<dbReference type="Gene3D" id="3.40.50.10860">
    <property type="entry name" value="Leucine Dehydrogenase, chain A, domain 1"/>
    <property type="match status" value="1"/>
</dbReference>
<sequence length="848" mass="95628">MDPEMTQSRTTNRKFDPDASVVLIGMRVAGKSTLASIVSKTLGWQLIDEKKNFQHVTKHSISEYINEHGLGKYCELEVELLSSILFSNEKGCVIVCSTGCVQTEAGRNLLREYGQRHPVIHIIRDANSVETYLGGRWPGDIIRLRNEQEPVYRSCSNLEFYNMADTDLPITLDSGATTHFNLRATKSDSLVLKHVERDFARFLDSGVYHRHGDHPAVKSSSQRPSSFSVEHRRFTYVLPIKFPNVTLSQQSIEELESCIDVLQFCVDPLKHFHDEIPNRPQWEYISEQYAFLRRKTNCPIIYHIAMGDDASVDDDVESAYFDLLHGGLRLGVEYMMVSLERDERKFRELVASKGSTKIIGYFHDGRPAVSGGWAGEDRRNWYLKARSLGCELVQLTQPALVLDDNEAAKCFVHRIYTSYQRSPLISAFNTGRLGRPSKIFNTTFTPVYHPALQQPQDPGAITVQQGQWGLYQSLMYEKLHFFTFGAKVQSALSPALHNAAFQAYGMPHDNRIYETDAVTELDILRLDLNFGGCSMSLPYKVPVVSMLRSMSTHARIIGAVNTILPLRSITPDPEKANRYTFDPREQHHRGGPIVALRGENTDWIGIRTCMLRYLSPANAIDSRTTALILGAGGMARAAVYAMMKANVKHVFIYNRTYDNALKLAHEFSVQNTSSLLAESNIASIDDDEGYGNNKEDGEAPVVRTLSKIMPLRSLDDPWPNGYRLPTIIVSCLPTPEQHTTTKCSSTERLVTNVHYVVPNRWMASPTGGVFLELAYNLPYVSAQLNRVNDLSNHGWIGINGLEMLLESAYVQFELWTGRVAPRTAMKKAMIDSLESRRLERESQVGQQQ</sequence>
<dbReference type="Pfam" id="PF01487">
    <property type="entry name" value="DHquinase_I"/>
    <property type="match status" value="1"/>
</dbReference>
<dbReference type="AlphaFoldDB" id="A0A8G0PCQ9"/>
<organism evidence="6 7">
    <name type="scientific">Trichoderma simmonsii</name>
    <dbReference type="NCBI Taxonomy" id="1491479"/>
    <lineage>
        <taxon>Eukaryota</taxon>
        <taxon>Fungi</taxon>
        <taxon>Dikarya</taxon>
        <taxon>Ascomycota</taxon>
        <taxon>Pezizomycotina</taxon>
        <taxon>Sordariomycetes</taxon>
        <taxon>Hypocreomycetidae</taxon>
        <taxon>Hypocreales</taxon>
        <taxon>Hypocreaceae</taxon>
        <taxon>Trichoderma</taxon>
    </lineage>
</organism>
<dbReference type="GO" id="GO:0004764">
    <property type="term" value="F:shikimate 3-dehydrogenase (NADP+) activity"/>
    <property type="evidence" value="ECO:0007669"/>
    <property type="project" value="InterPro"/>
</dbReference>
<evidence type="ECO:0000313" key="6">
    <source>
        <dbReference type="EMBL" id="QYS97890.1"/>
    </source>
</evidence>
<dbReference type="CDD" id="cd00502">
    <property type="entry name" value="DHQase_I"/>
    <property type="match status" value="1"/>
</dbReference>
<gene>
    <name evidence="6" type="ORF">H0G86_005094</name>
</gene>
<dbReference type="Gene3D" id="3.40.50.720">
    <property type="entry name" value="NAD(P)-binding Rossmann-like Domain"/>
    <property type="match status" value="1"/>
</dbReference>
<evidence type="ECO:0000313" key="7">
    <source>
        <dbReference type="Proteomes" id="UP000826661"/>
    </source>
</evidence>
<feature type="domain" description="Shikimate dehydrogenase substrate binding N-terminal" evidence="4">
    <location>
        <begin position="484"/>
        <end position="563"/>
    </location>
</feature>
<evidence type="ECO:0000259" key="5">
    <source>
        <dbReference type="Pfam" id="PF18317"/>
    </source>
</evidence>
<evidence type="ECO:0000256" key="2">
    <source>
        <dbReference type="ARBA" id="ARBA00009349"/>
    </source>
</evidence>
<protein>
    <recommendedName>
        <fullName evidence="8">Quinate repressor protein</fullName>
    </recommendedName>
</protein>
<dbReference type="GO" id="GO:0003855">
    <property type="term" value="F:3-dehydroquinate dehydratase activity"/>
    <property type="evidence" value="ECO:0007669"/>
    <property type="project" value="InterPro"/>
</dbReference>
<evidence type="ECO:0008006" key="8">
    <source>
        <dbReference type="Google" id="ProtNLM"/>
    </source>
</evidence>
<dbReference type="PANTHER" id="PTHR21089">
    <property type="entry name" value="SHIKIMATE DEHYDROGENASE"/>
    <property type="match status" value="1"/>
</dbReference>
<feature type="domain" description="Quinate/shikimate 5-dehydrogenase/glutamyl-tRNA reductase" evidence="3">
    <location>
        <begin position="623"/>
        <end position="673"/>
    </location>
</feature>
<accession>A0A8G0PCQ9</accession>
<dbReference type="Gene3D" id="3.40.50.300">
    <property type="entry name" value="P-loop containing nucleotide triphosphate hydrolases"/>
    <property type="match status" value="1"/>
</dbReference>
<feature type="domain" description="SDH C-terminal" evidence="5">
    <location>
        <begin position="800"/>
        <end position="829"/>
    </location>
</feature>
<dbReference type="Gene3D" id="3.20.20.70">
    <property type="entry name" value="Aldolase class I"/>
    <property type="match status" value="1"/>
</dbReference>
<dbReference type="GO" id="GO:0019632">
    <property type="term" value="P:shikimate metabolic process"/>
    <property type="evidence" value="ECO:0007669"/>
    <property type="project" value="TreeGrafter"/>
</dbReference>
<dbReference type="InterPro" id="IPR013708">
    <property type="entry name" value="Shikimate_DH-bd_N"/>
</dbReference>
<dbReference type="InterPro" id="IPR031322">
    <property type="entry name" value="Shikimate/glucono_kinase"/>
</dbReference>
<dbReference type="InterPro" id="IPR036291">
    <property type="entry name" value="NAD(P)-bd_dom_sf"/>
</dbReference>
<dbReference type="SUPFAM" id="SSF51569">
    <property type="entry name" value="Aldolase"/>
    <property type="match status" value="1"/>
</dbReference>
<dbReference type="InterPro" id="IPR046346">
    <property type="entry name" value="Aminoacid_DH-like_N_sf"/>
</dbReference>
<dbReference type="CDD" id="cd01065">
    <property type="entry name" value="NAD_bind_Shikimate_DH"/>
    <property type="match status" value="1"/>
</dbReference>
<dbReference type="GO" id="GO:0009423">
    <property type="term" value="P:chorismate biosynthetic process"/>
    <property type="evidence" value="ECO:0007669"/>
    <property type="project" value="TreeGrafter"/>
</dbReference>
<dbReference type="SUPFAM" id="SSF51735">
    <property type="entry name" value="NAD(P)-binding Rossmann-fold domains"/>
    <property type="match status" value="1"/>
</dbReference>
<evidence type="ECO:0000259" key="3">
    <source>
        <dbReference type="Pfam" id="PF01488"/>
    </source>
</evidence>
<evidence type="ECO:0000256" key="1">
    <source>
        <dbReference type="ARBA" id="ARBA00006477"/>
    </source>
</evidence>
<comment type="similarity">
    <text evidence="1">In the 2nd section; belongs to the type-I 3-dehydroquinase family.</text>
</comment>
<dbReference type="SUPFAM" id="SSF52540">
    <property type="entry name" value="P-loop containing nucleoside triphosphate hydrolases"/>
    <property type="match status" value="1"/>
</dbReference>
<dbReference type="Pfam" id="PF01488">
    <property type="entry name" value="Shikimate_DH"/>
    <property type="match status" value="1"/>
</dbReference>
<proteinExistence type="inferred from homology"/>
<dbReference type="Proteomes" id="UP000826661">
    <property type="component" value="Chromosome III"/>
</dbReference>
<comment type="similarity">
    <text evidence="2">In the N-terminal section; belongs to the shikimate kinase family.</text>
</comment>
<dbReference type="InterPro" id="IPR022893">
    <property type="entry name" value="Shikimate_DH_fam"/>
</dbReference>
<reference evidence="6 7" key="1">
    <citation type="journal article" date="2021" name="BMC Genomics">
        <title>Telomere-to-telomere genome assembly of asparaginase-producing Trichoderma simmonsii.</title>
        <authorList>
            <person name="Chung D."/>
            <person name="Kwon Y.M."/>
            <person name="Yang Y."/>
        </authorList>
    </citation>
    <scope>NUCLEOTIDE SEQUENCE [LARGE SCALE GENOMIC DNA]</scope>
    <source>
        <strain evidence="6 7">GH-Sj1</strain>
    </source>
</reference>
<dbReference type="InterPro" id="IPR027417">
    <property type="entry name" value="P-loop_NTPase"/>
</dbReference>
<evidence type="ECO:0000259" key="4">
    <source>
        <dbReference type="Pfam" id="PF08501"/>
    </source>
</evidence>
<dbReference type="Pfam" id="PF01202">
    <property type="entry name" value="SKI"/>
    <property type="match status" value="1"/>
</dbReference>